<evidence type="ECO:0000313" key="3">
    <source>
        <dbReference type="Proteomes" id="UP000198755"/>
    </source>
</evidence>
<dbReference type="EMBL" id="FOSN01000013">
    <property type="protein sequence ID" value="SFK64367.1"/>
    <property type="molecule type" value="Genomic_DNA"/>
</dbReference>
<dbReference type="InterPro" id="IPR029033">
    <property type="entry name" value="His_PPase_superfam"/>
</dbReference>
<proteinExistence type="predicted"/>
<dbReference type="Pfam" id="PF00300">
    <property type="entry name" value="His_Phos_1"/>
    <property type="match status" value="1"/>
</dbReference>
<dbReference type="AlphaFoldDB" id="A0A1I4B8D3"/>
<reference evidence="2 3" key="1">
    <citation type="submission" date="2016-10" db="EMBL/GenBank/DDBJ databases">
        <authorList>
            <person name="de Groot N.N."/>
        </authorList>
    </citation>
    <scope>NUCLEOTIDE SEQUENCE [LARGE SCALE GENOMIC DNA]</scope>
    <source>
        <strain evidence="2 3">NE2</strain>
    </source>
</reference>
<dbReference type="GO" id="GO:0101006">
    <property type="term" value="F:protein histidine phosphatase activity"/>
    <property type="evidence" value="ECO:0007669"/>
    <property type="project" value="TreeGrafter"/>
</dbReference>
<protein>
    <submittedName>
        <fullName evidence="2">Probable phosphoglycerate mutase</fullName>
    </submittedName>
</protein>
<dbReference type="SMART" id="SM00855">
    <property type="entry name" value="PGAM"/>
    <property type="match status" value="1"/>
</dbReference>
<sequence length="210" mass="23160">MIAPPNELLQLYFIRHGETAWSLSGQHTGVTDIPLTAHGEEEAQELDPWLRKIKFALVLTSPRERARQTCALAGLSALAKIEPDLSEWDYGDYEGRLSADIHKERPEWNVFQDGCPHGETPEEVSDRADRVITRLQALKGNVALFSHGQFGRALAARWIGLSLTEGRHFALSAASLSILGHEASHPKTPVIVLWNAVPALLSAASETTQR</sequence>
<dbReference type="Gene3D" id="3.40.50.1240">
    <property type="entry name" value="Phosphoglycerate mutase-like"/>
    <property type="match status" value="1"/>
</dbReference>
<feature type="binding site" evidence="1">
    <location>
        <begin position="28"/>
        <end position="29"/>
    </location>
    <ligand>
        <name>substrate</name>
    </ligand>
</feature>
<name>A0A1I4B8D3_9HYPH</name>
<dbReference type="InterPro" id="IPR013078">
    <property type="entry name" value="His_Pase_superF_clade-1"/>
</dbReference>
<dbReference type="PANTHER" id="PTHR48100">
    <property type="entry name" value="BROAD-SPECIFICITY PHOSPHATASE YOR283W-RELATED"/>
    <property type="match status" value="1"/>
</dbReference>
<dbReference type="CDD" id="cd07067">
    <property type="entry name" value="HP_PGM_like"/>
    <property type="match status" value="1"/>
</dbReference>
<evidence type="ECO:0000256" key="1">
    <source>
        <dbReference type="PIRSR" id="PIRSR613078-2"/>
    </source>
</evidence>
<gene>
    <name evidence="2" type="ORF">SAMN05444581_11365</name>
</gene>
<dbReference type="InterPro" id="IPR050275">
    <property type="entry name" value="PGM_Phosphatase"/>
</dbReference>
<dbReference type="SUPFAM" id="SSF53254">
    <property type="entry name" value="Phosphoglycerate mutase-like"/>
    <property type="match status" value="1"/>
</dbReference>
<dbReference type="Proteomes" id="UP000198755">
    <property type="component" value="Unassembled WGS sequence"/>
</dbReference>
<accession>A0A1I4B8D3</accession>
<dbReference type="PANTHER" id="PTHR48100:SF15">
    <property type="entry name" value="SEDOHEPTULOSE 1,7-BISPHOSPHATASE"/>
    <property type="match status" value="1"/>
</dbReference>
<dbReference type="STRING" id="1612308.SAMN05444581_11365"/>
<evidence type="ECO:0000313" key="2">
    <source>
        <dbReference type="EMBL" id="SFK64367.1"/>
    </source>
</evidence>
<dbReference type="GO" id="GO:0070297">
    <property type="term" value="P:regulation of phosphorelay signal transduction system"/>
    <property type="evidence" value="ECO:0007669"/>
    <property type="project" value="TreeGrafter"/>
</dbReference>
<organism evidence="2 3">
    <name type="scientific">Methylocapsa palsarum</name>
    <dbReference type="NCBI Taxonomy" id="1612308"/>
    <lineage>
        <taxon>Bacteria</taxon>
        <taxon>Pseudomonadati</taxon>
        <taxon>Pseudomonadota</taxon>
        <taxon>Alphaproteobacteria</taxon>
        <taxon>Hyphomicrobiales</taxon>
        <taxon>Beijerinckiaceae</taxon>
        <taxon>Methylocapsa</taxon>
    </lineage>
</organism>
<feature type="binding site" evidence="1">
    <location>
        <position position="65"/>
    </location>
    <ligand>
        <name>substrate</name>
    </ligand>
</feature>
<keyword evidence="3" id="KW-1185">Reference proteome</keyword>